<dbReference type="Proteomes" id="UP000266313">
    <property type="component" value="Chromosome"/>
</dbReference>
<dbReference type="InterPro" id="IPR011006">
    <property type="entry name" value="CheY-like_superfamily"/>
</dbReference>
<feature type="domain" description="Response regulatory" evidence="3">
    <location>
        <begin position="16"/>
        <end position="129"/>
    </location>
</feature>
<reference evidence="4 5" key="1">
    <citation type="submission" date="2016-12" db="EMBL/GenBank/DDBJ databases">
        <title>Genome sequencing of Methylocaldum marinum.</title>
        <authorList>
            <person name="Takeuchi M."/>
            <person name="Kamagata Y."/>
            <person name="Hiraoka S."/>
            <person name="Oshima K."/>
            <person name="Hattori M."/>
            <person name="Iwasaki W."/>
        </authorList>
    </citation>
    <scope>NUCLEOTIDE SEQUENCE [LARGE SCALE GENOMIC DNA]</scope>
    <source>
        <strain evidence="4 5">S8</strain>
    </source>
</reference>
<gene>
    <name evidence="4" type="ORF">sS8_2929</name>
</gene>
<dbReference type="PROSITE" id="PS50110">
    <property type="entry name" value="RESPONSE_REGULATORY"/>
    <property type="match status" value="1"/>
</dbReference>
<dbReference type="Gene3D" id="3.40.50.2300">
    <property type="match status" value="1"/>
</dbReference>
<dbReference type="CDD" id="cd17580">
    <property type="entry name" value="REC_2_DhkD-like"/>
    <property type="match status" value="1"/>
</dbReference>
<feature type="modified residue" description="4-aspartylphosphate" evidence="2">
    <location>
        <position position="65"/>
    </location>
</feature>
<proteinExistence type="predicted"/>
<accession>A0A250KT57</accession>
<organism evidence="4 5">
    <name type="scientific">Methylocaldum marinum</name>
    <dbReference type="NCBI Taxonomy" id="1432792"/>
    <lineage>
        <taxon>Bacteria</taxon>
        <taxon>Pseudomonadati</taxon>
        <taxon>Pseudomonadota</taxon>
        <taxon>Gammaproteobacteria</taxon>
        <taxon>Methylococcales</taxon>
        <taxon>Methylococcaceae</taxon>
        <taxon>Methylocaldum</taxon>
    </lineage>
</organism>
<dbReference type="SUPFAM" id="SSF52172">
    <property type="entry name" value="CheY-like"/>
    <property type="match status" value="1"/>
</dbReference>
<keyword evidence="1 2" id="KW-0597">Phosphoprotein</keyword>
<evidence type="ECO:0000313" key="4">
    <source>
        <dbReference type="EMBL" id="BBA34873.1"/>
    </source>
</evidence>
<dbReference type="KEGG" id="mmai:sS8_2929"/>
<dbReference type="OrthoDB" id="9800897at2"/>
<name>A0A250KT57_9GAMM</name>
<evidence type="ECO:0000259" key="3">
    <source>
        <dbReference type="PROSITE" id="PS50110"/>
    </source>
</evidence>
<evidence type="ECO:0000256" key="1">
    <source>
        <dbReference type="ARBA" id="ARBA00022553"/>
    </source>
</evidence>
<dbReference type="AlphaFoldDB" id="A0A250KT57"/>
<evidence type="ECO:0000256" key="2">
    <source>
        <dbReference type="PROSITE-ProRule" id="PRU00169"/>
    </source>
</evidence>
<sequence>MTDQDTVYRRDEKSKRILVVDDNTDAVESLALLLELEGHDVRTALDGPAALELASDFRPEAVLLDIGLPGMDGYEVARRLRDRPETREALIIAITGYGQLEDRALTKAAGFNHHLVKPVDPEELGALLT</sequence>
<dbReference type="SMART" id="SM00448">
    <property type="entry name" value="REC"/>
    <property type="match status" value="1"/>
</dbReference>
<dbReference type="GO" id="GO:0000160">
    <property type="term" value="P:phosphorelay signal transduction system"/>
    <property type="evidence" value="ECO:0007669"/>
    <property type="project" value="InterPro"/>
</dbReference>
<dbReference type="PANTHER" id="PTHR44591">
    <property type="entry name" value="STRESS RESPONSE REGULATOR PROTEIN 1"/>
    <property type="match status" value="1"/>
</dbReference>
<dbReference type="InterPro" id="IPR050595">
    <property type="entry name" value="Bact_response_regulator"/>
</dbReference>
<dbReference type="RefSeq" id="WP_119630184.1">
    <property type="nucleotide sequence ID" value="NZ_AP017928.1"/>
</dbReference>
<protein>
    <submittedName>
        <fullName evidence="4">PAS domain-containing protein</fullName>
    </submittedName>
</protein>
<dbReference type="Pfam" id="PF00072">
    <property type="entry name" value="Response_reg"/>
    <property type="match status" value="1"/>
</dbReference>
<evidence type="ECO:0000313" key="5">
    <source>
        <dbReference type="Proteomes" id="UP000266313"/>
    </source>
</evidence>
<dbReference type="EMBL" id="AP017928">
    <property type="protein sequence ID" value="BBA34873.1"/>
    <property type="molecule type" value="Genomic_DNA"/>
</dbReference>
<dbReference type="InterPro" id="IPR001789">
    <property type="entry name" value="Sig_transdc_resp-reg_receiver"/>
</dbReference>
<keyword evidence="5" id="KW-1185">Reference proteome</keyword>
<dbReference type="PANTHER" id="PTHR44591:SF3">
    <property type="entry name" value="RESPONSE REGULATORY DOMAIN-CONTAINING PROTEIN"/>
    <property type="match status" value="1"/>
</dbReference>